<organism evidence="6 7">
    <name type="scientific">Mesorhabditis spiculigera</name>
    <dbReference type="NCBI Taxonomy" id="96644"/>
    <lineage>
        <taxon>Eukaryota</taxon>
        <taxon>Metazoa</taxon>
        <taxon>Ecdysozoa</taxon>
        <taxon>Nematoda</taxon>
        <taxon>Chromadorea</taxon>
        <taxon>Rhabditida</taxon>
        <taxon>Rhabditina</taxon>
        <taxon>Rhabditomorpha</taxon>
        <taxon>Rhabditoidea</taxon>
        <taxon>Rhabditidae</taxon>
        <taxon>Mesorhabditinae</taxon>
        <taxon>Mesorhabditis</taxon>
    </lineage>
</organism>
<evidence type="ECO:0000256" key="2">
    <source>
        <dbReference type="ARBA" id="ARBA00022946"/>
    </source>
</evidence>
<evidence type="ECO:0000256" key="3">
    <source>
        <dbReference type="ARBA" id="ARBA00023002"/>
    </source>
</evidence>
<evidence type="ECO:0000313" key="6">
    <source>
        <dbReference type="EMBL" id="CAJ0557723.1"/>
    </source>
</evidence>
<dbReference type="InterPro" id="IPR029061">
    <property type="entry name" value="THDP-binding"/>
</dbReference>
<evidence type="ECO:0000259" key="5">
    <source>
        <dbReference type="Pfam" id="PF00676"/>
    </source>
</evidence>
<proteinExistence type="predicted"/>
<gene>
    <name evidence="6" type="ORF">MSPICULIGERA_LOCUS481</name>
</gene>
<dbReference type="AlphaFoldDB" id="A0AA36FNC2"/>
<dbReference type="Pfam" id="PF00676">
    <property type="entry name" value="E1_dh"/>
    <property type="match status" value="1"/>
</dbReference>
<dbReference type="EMBL" id="CATQJA010000079">
    <property type="protein sequence ID" value="CAJ0557723.1"/>
    <property type="molecule type" value="Genomic_DNA"/>
</dbReference>
<dbReference type="GO" id="GO:0004739">
    <property type="term" value="F:pyruvate dehydrogenase (acetyl-transferring) activity"/>
    <property type="evidence" value="ECO:0007669"/>
    <property type="project" value="TreeGrafter"/>
</dbReference>
<comment type="caution">
    <text evidence="6">The sequence shown here is derived from an EMBL/GenBank/DDBJ whole genome shotgun (WGS) entry which is preliminary data.</text>
</comment>
<dbReference type="Gene3D" id="3.40.50.970">
    <property type="match status" value="1"/>
</dbReference>
<keyword evidence="3" id="KW-0560">Oxidoreductase</keyword>
<dbReference type="InterPro" id="IPR001017">
    <property type="entry name" value="DH_E1"/>
</dbReference>
<dbReference type="PANTHER" id="PTHR11516">
    <property type="entry name" value="PYRUVATE DEHYDROGENASE E1 COMPONENT, ALPHA SUBUNIT BACTERIAL AND ORGANELLAR"/>
    <property type="match status" value="1"/>
</dbReference>
<dbReference type="SUPFAM" id="SSF52518">
    <property type="entry name" value="Thiamin diphosphate-binding fold (THDP-binding)"/>
    <property type="match status" value="1"/>
</dbReference>
<accession>A0AA36FNC2</accession>
<evidence type="ECO:0000256" key="1">
    <source>
        <dbReference type="ARBA" id="ARBA00001964"/>
    </source>
</evidence>
<keyword evidence="7" id="KW-1185">Reference proteome</keyword>
<comment type="cofactor">
    <cofactor evidence="1">
        <name>thiamine diphosphate</name>
        <dbReference type="ChEBI" id="CHEBI:58937"/>
    </cofactor>
</comment>
<keyword evidence="4" id="KW-0786">Thiamine pyrophosphate</keyword>
<feature type="non-terminal residue" evidence="6">
    <location>
        <position position="1"/>
    </location>
</feature>
<feature type="domain" description="Dehydrogenase E1 component" evidence="5">
    <location>
        <begin position="1"/>
        <end position="39"/>
    </location>
</feature>
<dbReference type="InterPro" id="IPR050642">
    <property type="entry name" value="PDH_E1_Alpha_Subunit"/>
</dbReference>
<evidence type="ECO:0000313" key="7">
    <source>
        <dbReference type="Proteomes" id="UP001177023"/>
    </source>
</evidence>
<protein>
    <recommendedName>
        <fullName evidence="5">Dehydrogenase E1 component domain-containing protein</fullName>
    </recommendedName>
</protein>
<reference evidence="6" key="1">
    <citation type="submission" date="2023-06" db="EMBL/GenBank/DDBJ databases">
        <authorList>
            <person name="Delattre M."/>
        </authorList>
    </citation>
    <scope>NUCLEOTIDE SEQUENCE</scope>
    <source>
        <strain evidence="6">AF72</strain>
    </source>
</reference>
<name>A0AA36FNC2_9BILA</name>
<dbReference type="PANTHER" id="PTHR11516:SF60">
    <property type="entry name" value="PYRUVATE DEHYDROGENASE E1 COMPONENT SUBUNIT ALPHA"/>
    <property type="match status" value="1"/>
</dbReference>
<sequence length="128" mass="15236">MQLIRRMEGAASNLYKEKKIRGFCHLYSGQEACAVGMKGGDDRRRCRDHRLSLPRMDVSLRIDRHRDSGRVDGPHHRKRVRQGRLDAHVRQGFLRRKWNRRGTATTRRWSRFRHEIQGSEEHLRGVVR</sequence>
<dbReference type="Proteomes" id="UP001177023">
    <property type="component" value="Unassembled WGS sequence"/>
</dbReference>
<keyword evidence="2" id="KW-0809">Transit peptide</keyword>
<evidence type="ECO:0000256" key="4">
    <source>
        <dbReference type="ARBA" id="ARBA00023052"/>
    </source>
</evidence>
<dbReference type="GO" id="GO:0006086">
    <property type="term" value="P:pyruvate decarboxylation to acetyl-CoA"/>
    <property type="evidence" value="ECO:0007669"/>
    <property type="project" value="TreeGrafter"/>
</dbReference>